<dbReference type="AlphaFoldDB" id="A0AAF0X5V2"/>
<dbReference type="EMBL" id="CP093347">
    <property type="protein sequence ID" value="WOH01923.1"/>
    <property type="molecule type" value="Genomic_DNA"/>
</dbReference>
<accession>A0AAF0X5V2</accession>
<protein>
    <submittedName>
        <fullName evidence="2">Uncharacterized protein</fullName>
    </submittedName>
</protein>
<gene>
    <name evidence="2" type="ORF">DCAR_0521309</name>
</gene>
<reference evidence="2" key="1">
    <citation type="journal article" date="2016" name="Nat. Genet.">
        <title>A high-quality carrot genome assembly provides new insights into carotenoid accumulation and asterid genome evolution.</title>
        <authorList>
            <person name="Iorizzo M."/>
            <person name="Ellison S."/>
            <person name="Senalik D."/>
            <person name="Zeng P."/>
            <person name="Satapoomin P."/>
            <person name="Huang J."/>
            <person name="Bowman M."/>
            <person name="Iovene M."/>
            <person name="Sanseverino W."/>
            <person name="Cavagnaro P."/>
            <person name="Yildiz M."/>
            <person name="Macko-Podgorni A."/>
            <person name="Moranska E."/>
            <person name="Grzebelus E."/>
            <person name="Grzebelus D."/>
            <person name="Ashrafi H."/>
            <person name="Zheng Z."/>
            <person name="Cheng S."/>
            <person name="Spooner D."/>
            <person name="Van Deynze A."/>
            <person name="Simon P."/>
        </authorList>
    </citation>
    <scope>NUCLEOTIDE SEQUENCE</scope>
    <source>
        <tissue evidence="2">Leaf</tissue>
    </source>
</reference>
<keyword evidence="1" id="KW-0175">Coiled coil</keyword>
<keyword evidence="3" id="KW-1185">Reference proteome</keyword>
<proteinExistence type="predicted"/>
<sequence>MLSGLGSAKILHLELETIRALSLIADILASSPSPFCNLKCVMLPHGFKEENLSGSLRSYLFGGSPTATILTTTRQNMIPCTPAASMTAVDNDMVVNDGIPVEGTHNDQVSSSRENIHLWLWQGNEIDSKFEGLLNQIMNKYPETFEHLATKNKKFCTMKLNMLCTAVNDFIKIPVTEVDPEIIGEYRDVFADLQKLGFNVSWLVTRLINIEQLRFSQSPLPKLHAVDCHNDDGQSQLQDLQIRIDDAKIKLQGLQTLRAKKMQQLQKAFETMDANPAVGYVGDNLFDP</sequence>
<evidence type="ECO:0000256" key="1">
    <source>
        <dbReference type="SAM" id="Coils"/>
    </source>
</evidence>
<evidence type="ECO:0000313" key="3">
    <source>
        <dbReference type="Proteomes" id="UP000077755"/>
    </source>
</evidence>
<evidence type="ECO:0000313" key="2">
    <source>
        <dbReference type="EMBL" id="WOH01923.1"/>
    </source>
</evidence>
<feature type="coiled-coil region" evidence="1">
    <location>
        <begin position="230"/>
        <end position="257"/>
    </location>
</feature>
<organism evidence="2 3">
    <name type="scientific">Daucus carota subsp. sativus</name>
    <name type="common">Carrot</name>
    <dbReference type="NCBI Taxonomy" id="79200"/>
    <lineage>
        <taxon>Eukaryota</taxon>
        <taxon>Viridiplantae</taxon>
        <taxon>Streptophyta</taxon>
        <taxon>Embryophyta</taxon>
        <taxon>Tracheophyta</taxon>
        <taxon>Spermatophyta</taxon>
        <taxon>Magnoliopsida</taxon>
        <taxon>eudicotyledons</taxon>
        <taxon>Gunneridae</taxon>
        <taxon>Pentapetalae</taxon>
        <taxon>asterids</taxon>
        <taxon>campanulids</taxon>
        <taxon>Apiales</taxon>
        <taxon>Apiaceae</taxon>
        <taxon>Apioideae</taxon>
        <taxon>Scandiceae</taxon>
        <taxon>Daucinae</taxon>
        <taxon>Daucus</taxon>
        <taxon>Daucus sect. Daucus</taxon>
    </lineage>
</organism>
<reference evidence="2" key="2">
    <citation type="submission" date="2022-03" db="EMBL/GenBank/DDBJ databases">
        <title>Draft title - Genomic analysis of global carrot germplasm unveils the trajectory of domestication and the origin of high carotenoid orange carrot.</title>
        <authorList>
            <person name="Iorizzo M."/>
            <person name="Ellison S."/>
            <person name="Senalik D."/>
            <person name="Macko-Podgorni A."/>
            <person name="Grzebelus D."/>
            <person name="Bostan H."/>
            <person name="Rolling W."/>
            <person name="Curaba J."/>
            <person name="Simon P."/>
        </authorList>
    </citation>
    <scope>NUCLEOTIDE SEQUENCE</scope>
    <source>
        <tissue evidence="2">Leaf</tissue>
    </source>
</reference>
<dbReference type="Proteomes" id="UP000077755">
    <property type="component" value="Chromosome 5"/>
</dbReference>
<name>A0AAF0X5V2_DAUCS</name>